<sequence length="99" mass="10408">MGCPSGLQLKRGASKIPCQGGSGLTGASWQPWRPTSMLHPCQRVLVPSAPSLRPRQKLKPAASTSTATTVMTLTTTTISGTSLRPPLCQSGWAAQTTFQ</sequence>
<evidence type="ECO:0000313" key="2">
    <source>
        <dbReference type="EMBL" id="KAK8761941.1"/>
    </source>
</evidence>
<dbReference type="AlphaFoldDB" id="A0AAQ4DHK1"/>
<accession>A0AAQ4DHK1</accession>
<dbReference type="EMBL" id="JARKHS020030629">
    <property type="protein sequence ID" value="KAK8761941.1"/>
    <property type="molecule type" value="Genomic_DNA"/>
</dbReference>
<organism evidence="2 3">
    <name type="scientific">Amblyomma americanum</name>
    <name type="common">Lone star tick</name>
    <dbReference type="NCBI Taxonomy" id="6943"/>
    <lineage>
        <taxon>Eukaryota</taxon>
        <taxon>Metazoa</taxon>
        <taxon>Ecdysozoa</taxon>
        <taxon>Arthropoda</taxon>
        <taxon>Chelicerata</taxon>
        <taxon>Arachnida</taxon>
        <taxon>Acari</taxon>
        <taxon>Parasitiformes</taxon>
        <taxon>Ixodida</taxon>
        <taxon>Ixodoidea</taxon>
        <taxon>Ixodidae</taxon>
        <taxon>Amblyomminae</taxon>
        <taxon>Amblyomma</taxon>
    </lineage>
</organism>
<gene>
    <name evidence="2" type="ORF">V5799_026792</name>
</gene>
<proteinExistence type="predicted"/>
<evidence type="ECO:0000256" key="1">
    <source>
        <dbReference type="SAM" id="MobiDB-lite"/>
    </source>
</evidence>
<evidence type="ECO:0000313" key="3">
    <source>
        <dbReference type="Proteomes" id="UP001321473"/>
    </source>
</evidence>
<name>A0AAQ4DHK1_AMBAM</name>
<protein>
    <submittedName>
        <fullName evidence="2">Uncharacterized protein</fullName>
    </submittedName>
</protein>
<dbReference type="Proteomes" id="UP001321473">
    <property type="component" value="Unassembled WGS sequence"/>
</dbReference>
<feature type="region of interest" description="Disordered" evidence="1">
    <location>
        <begin position="1"/>
        <end position="29"/>
    </location>
</feature>
<keyword evidence="3" id="KW-1185">Reference proteome</keyword>
<comment type="caution">
    <text evidence="2">The sequence shown here is derived from an EMBL/GenBank/DDBJ whole genome shotgun (WGS) entry which is preliminary data.</text>
</comment>
<reference evidence="2 3" key="1">
    <citation type="journal article" date="2023" name="Arcadia Sci">
        <title>De novo assembly of a long-read Amblyomma americanum tick genome.</title>
        <authorList>
            <person name="Chou S."/>
            <person name="Poskanzer K.E."/>
            <person name="Rollins M."/>
            <person name="Thuy-Boun P.S."/>
        </authorList>
    </citation>
    <scope>NUCLEOTIDE SEQUENCE [LARGE SCALE GENOMIC DNA]</scope>
    <source>
        <strain evidence="2">F_SG_1</strain>
        <tissue evidence="2">Salivary glands</tissue>
    </source>
</reference>